<organism evidence="2 3">
    <name type="scientific">Lysinibacillus composti</name>
    <dbReference type="NCBI Taxonomy" id="720633"/>
    <lineage>
        <taxon>Bacteria</taxon>
        <taxon>Bacillati</taxon>
        <taxon>Bacillota</taxon>
        <taxon>Bacilli</taxon>
        <taxon>Bacillales</taxon>
        <taxon>Bacillaceae</taxon>
        <taxon>Lysinibacillus</taxon>
    </lineage>
</organism>
<gene>
    <name evidence="2" type="ORF">EBB45_09925</name>
</gene>
<evidence type="ECO:0000256" key="1">
    <source>
        <dbReference type="SAM" id="MobiDB-lite"/>
    </source>
</evidence>
<dbReference type="RefSeq" id="WP_124764334.1">
    <property type="nucleotide sequence ID" value="NZ_JAFBDY010000007.1"/>
</dbReference>
<reference evidence="2 3" key="1">
    <citation type="journal article" date="2013" name="J. Microbiol.">
        <title>Lysinibacillus chungkukjangi sp. nov., isolated from Chungkukjang, Korean fermented soybean food.</title>
        <authorList>
            <person name="Kim S.J."/>
            <person name="Jang Y.H."/>
            <person name="Hamada M."/>
            <person name="Ahn J.H."/>
            <person name="Weon H.Y."/>
            <person name="Suzuki K."/>
            <person name="Whang K.S."/>
            <person name="Kwon S.W."/>
        </authorList>
    </citation>
    <scope>NUCLEOTIDE SEQUENCE [LARGE SCALE GENOMIC DNA]</scope>
    <source>
        <strain evidence="2 3">MCCC 1A12701</strain>
    </source>
</reference>
<comment type="caution">
    <text evidence="2">The sequence shown here is derived from an EMBL/GenBank/DDBJ whole genome shotgun (WGS) entry which is preliminary data.</text>
</comment>
<keyword evidence="3" id="KW-1185">Reference proteome</keyword>
<feature type="compositionally biased region" description="Basic and acidic residues" evidence="1">
    <location>
        <begin position="24"/>
        <end position="35"/>
    </location>
</feature>
<dbReference type="EMBL" id="RRCT01000008">
    <property type="protein sequence ID" value="RQW74547.1"/>
    <property type="molecule type" value="Genomic_DNA"/>
</dbReference>
<dbReference type="OrthoDB" id="17004at400634"/>
<accession>A0A3N9UE95</accession>
<evidence type="ECO:0000313" key="2">
    <source>
        <dbReference type="EMBL" id="RQW74547.1"/>
    </source>
</evidence>
<dbReference type="AlphaFoldDB" id="A0A3N9UE95"/>
<evidence type="ECO:0000313" key="3">
    <source>
        <dbReference type="Proteomes" id="UP000274033"/>
    </source>
</evidence>
<protein>
    <submittedName>
        <fullName evidence="2">Uncharacterized protein</fullName>
    </submittedName>
</protein>
<sequence>MVLAACSNAEPSTSNEATEEDSEQITKEITAETKPPEGSITQPSEESKVTDPETEVSELKQLILVDFNTRYDLDMEYSEPYIFGKFELKDGYIFYADWYFHLEGETFDYATEIFIDRQLVQAQVELKDGVTKGDFI</sequence>
<proteinExistence type="predicted"/>
<feature type="region of interest" description="Disordered" evidence="1">
    <location>
        <begin position="1"/>
        <end position="54"/>
    </location>
</feature>
<dbReference type="Proteomes" id="UP000274033">
    <property type="component" value="Unassembled WGS sequence"/>
</dbReference>
<name>A0A3N9UE95_9BACI</name>